<dbReference type="PANTHER" id="PTHR12835:SF5">
    <property type="entry name" value="BIOTIN--PROTEIN LIGASE"/>
    <property type="match status" value="1"/>
</dbReference>
<dbReference type="PANTHER" id="PTHR12835">
    <property type="entry name" value="BIOTIN PROTEIN LIGASE"/>
    <property type="match status" value="1"/>
</dbReference>
<evidence type="ECO:0000256" key="2">
    <source>
        <dbReference type="ARBA" id="ARBA00022741"/>
    </source>
</evidence>
<feature type="domain" description="BPL/LPL catalytic" evidence="6">
    <location>
        <begin position="14"/>
        <end position="188"/>
    </location>
</feature>
<dbReference type="InterPro" id="IPR004408">
    <property type="entry name" value="Biotin_CoA_COase_ligase"/>
</dbReference>
<dbReference type="Gene3D" id="3.30.930.10">
    <property type="entry name" value="Bira Bifunctional Protein, Domain 2"/>
    <property type="match status" value="1"/>
</dbReference>
<dbReference type="OrthoDB" id="9807064at2"/>
<organism evidence="7 8">
    <name type="scientific">Nostocoides australiense Ben110</name>
    <dbReference type="NCBI Taxonomy" id="1193182"/>
    <lineage>
        <taxon>Bacteria</taxon>
        <taxon>Bacillati</taxon>
        <taxon>Actinomycetota</taxon>
        <taxon>Actinomycetes</taxon>
        <taxon>Micrococcales</taxon>
        <taxon>Intrasporangiaceae</taxon>
        <taxon>Nostocoides</taxon>
    </lineage>
</organism>
<dbReference type="RefSeq" id="WP_048700831.1">
    <property type="nucleotide sequence ID" value="NZ_HG764815.1"/>
</dbReference>
<dbReference type="InterPro" id="IPR003142">
    <property type="entry name" value="BPL_C"/>
</dbReference>
<dbReference type="CDD" id="cd16442">
    <property type="entry name" value="BPL"/>
    <property type="match status" value="1"/>
</dbReference>
<dbReference type="GO" id="GO:0005737">
    <property type="term" value="C:cytoplasm"/>
    <property type="evidence" value="ECO:0007669"/>
    <property type="project" value="TreeGrafter"/>
</dbReference>
<keyword evidence="8" id="KW-1185">Reference proteome</keyword>
<dbReference type="NCBIfam" id="TIGR00121">
    <property type="entry name" value="birA_ligase"/>
    <property type="match status" value="1"/>
</dbReference>
<dbReference type="STRING" id="1193182.BN11_480015"/>
<dbReference type="SUPFAM" id="SSF55681">
    <property type="entry name" value="Class II aaRS and biotin synthetases"/>
    <property type="match status" value="1"/>
</dbReference>
<evidence type="ECO:0000256" key="4">
    <source>
        <dbReference type="ARBA" id="ARBA00023267"/>
    </source>
</evidence>
<name>W6K4C6_9MICO</name>
<reference evidence="7 8" key="1">
    <citation type="journal article" date="2013" name="ISME J.">
        <title>A metabolic model for members of the genus Tetrasphaera involved in enhanced biological phosphorus removal.</title>
        <authorList>
            <person name="Kristiansen R."/>
            <person name="Nguyen H.T.T."/>
            <person name="Saunders A.M."/>
            <person name="Nielsen J.L."/>
            <person name="Wimmer R."/>
            <person name="Le V.Q."/>
            <person name="McIlroy S.J."/>
            <person name="Petrovski S."/>
            <person name="Seviour R.J."/>
            <person name="Calteau A."/>
            <person name="Nielsen K.L."/>
            <person name="Nielsen P.H."/>
        </authorList>
    </citation>
    <scope>NUCLEOTIDE SEQUENCE [LARGE SCALE GENOMIC DNA]</scope>
    <source>
        <strain evidence="7 8">Ben110</strain>
    </source>
</reference>
<dbReference type="EC" id="6.3.4.15" evidence="5"/>
<proteinExistence type="predicted"/>
<dbReference type="SUPFAM" id="SSF50037">
    <property type="entry name" value="C-terminal domain of transcriptional repressors"/>
    <property type="match status" value="1"/>
</dbReference>
<keyword evidence="4" id="KW-0092">Biotin</keyword>
<keyword evidence="1 7" id="KW-0436">Ligase</keyword>
<dbReference type="Pfam" id="PF02237">
    <property type="entry name" value="BPL_C"/>
    <property type="match status" value="1"/>
</dbReference>
<evidence type="ECO:0000313" key="7">
    <source>
        <dbReference type="EMBL" id="CCH74779.1"/>
    </source>
</evidence>
<evidence type="ECO:0000313" key="8">
    <source>
        <dbReference type="Proteomes" id="UP000035763"/>
    </source>
</evidence>
<dbReference type="Proteomes" id="UP000035763">
    <property type="component" value="Unassembled WGS sequence"/>
</dbReference>
<dbReference type="Pfam" id="PF03099">
    <property type="entry name" value="BPL_LplA_LipB"/>
    <property type="match status" value="1"/>
</dbReference>
<dbReference type="InterPro" id="IPR008988">
    <property type="entry name" value="Transcriptional_repressor_C"/>
</dbReference>
<protein>
    <recommendedName>
        <fullName evidence="5">biotin--[biotin carboxyl-carrier protein] ligase</fullName>
        <ecNumber evidence="5">6.3.4.15</ecNumber>
    </recommendedName>
</protein>
<evidence type="ECO:0000256" key="3">
    <source>
        <dbReference type="ARBA" id="ARBA00022840"/>
    </source>
</evidence>
<dbReference type="AlphaFoldDB" id="W6K4C6"/>
<dbReference type="InterPro" id="IPR045864">
    <property type="entry name" value="aa-tRNA-synth_II/BPL/LPL"/>
</dbReference>
<dbReference type="GO" id="GO:0004077">
    <property type="term" value="F:biotin--[biotin carboxyl-carrier protein] ligase activity"/>
    <property type="evidence" value="ECO:0007669"/>
    <property type="project" value="UniProtKB-EC"/>
</dbReference>
<sequence length="258" mass="26908">MRLSLDLPRIETALRESSVTQMLCHDKIDSTNTAALALDAPGALVLAEHQVGGKGRLGREWTETPRAGLAMSLRVPVPPHAVGWVPLLTGLALRTAVARETAYRADLKWPNDLLAASGGKLAGILCEMTPDAIVIGAGLNVDHTREELPVPTATSLALELGRPIGAIDRSALVIAYVQELTTLLAALHTGGGGLRAAQEAYRAACSTIGARITVQTQDAPVAAEATGVDDDGRLLVRDPAGATRAIAAGDVHHVRVAK</sequence>
<dbReference type="Gene3D" id="2.30.30.100">
    <property type="match status" value="1"/>
</dbReference>
<dbReference type="InterPro" id="IPR004143">
    <property type="entry name" value="BPL_LPL_catalytic"/>
</dbReference>
<dbReference type="GO" id="GO:0005524">
    <property type="term" value="F:ATP binding"/>
    <property type="evidence" value="ECO:0007669"/>
    <property type="project" value="UniProtKB-KW"/>
</dbReference>
<evidence type="ECO:0000259" key="6">
    <source>
        <dbReference type="PROSITE" id="PS51733"/>
    </source>
</evidence>
<gene>
    <name evidence="7" type="ORF">BN11_480015</name>
</gene>
<keyword evidence="3" id="KW-0067">ATP-binding</keyword>
<dbReference type="EMBL" id="CAJA01000423">
    <property type="protein sequence ID" value="CCH74779.1"/>
    <property type="molecule type" value="Genomic_DNA"/>
</dbReference>
<evidence type="ECO:0000256" key="1">
    <source>
        <dbReference type="ARBA" id="ARBA00022598"/>
    </source>
</evidence>
<accession>W6K4C6</accession>
<keyword evidence="2" id="KW-0547">Nucleotide-binding</keyword>
<evidence type="ECO:0000256" key="5">
    <source>
        <dbReference type="ARBA" id="ARBA00024227"/>
    </source>
</evidence>
<comment type="caution">
    <text evidence="7">The sequence shown here is derived from an EMBL/GenBank/DDBJ whole genome shotgun (WGS) entry which is preliminary data.</text>
</comment>
<dbReference type="PROSITE" id="PS51733">
    <property type="entry name" value="BPL_LPL_CATALYTIC"/>
    <property type="match status" value="1"/>
</dbReference>